<dbReference type="PANTHER" id="PTHR13483">
    <property type="entry name" value="BOX C_D SNORNA PROTEIN 1-RELATED"/>
    <property type="match status" value="1"/>
</dbReference>
<keyword evidence="7" id="KW-1185">Reference proteome</keyword>
<evidence type="ECO:0000256" key="2">
    <source>
        <dbReference type="ARBA" id="ARBA00022771"/>
    </source>
</evidence>
<dbReference type="GO" id="GO:0070761">
    <property type="term" value="C:pre-snoRNP complex"/>
    <property type="evidence" value="ECO:0007669"/>
    <property type="project" value="TreeGrafter"/>
</dbReference>
<dbReference type="AlphaFoldDB" id="F4RY16"/>
<dbReference type="GeneID" id="18927151"/>
<dbReference type="KEGG" id="mlr:MELLADRAFT_31593"/>
<dbReference type="InParanoid" id="F4RY16"/>
<evidence type="ECO:0000256" key="3">
    <source>
        <dbReference type="ARBA" id="ARBA00022833"/>
    </source>
</evidence>
<sequence>NQLCKECNQEKSIYTCPSCSIRTCSLKCSNQHKQIKNCNGKRNRVTHVPINQYTWGTLMQDYSYLEEVNR</sequence>
<dbReference type="PROSITE" id="PS51083">
    <property type="entry name" value="ZF_HIT"/>
    <property type="match status" value="1"/>
</dbReference>
<name>F4RY16_MELLP</name>
<dbReference type="Pfam" id="PF04438">
    <property type="entry name" value="zf-HIT"/>
    <property type="match status" value="1"/>
</dbReference>
<gene>
    <name evidence="6" type="ORF">MELLADRAFT_31593</name>
</gene>
<evidence type="ECO:0000313" key="6">
    <source>
        <dbReference type="EMBL" id="EGG02605.1"/>
    </source>
</evidence>
<dbReference type="VEuPathDB" id="FungiDB:MELLADRAFT_31593"/>
<dbReference type="RefSeq" id="XP_007414007.1">
    <property type="nucleotide sequence ID" value="XM_007413945.1"/>
</dbReference>
<dbReference type="GO" id="GO:0005634">
    <property type="term" value="C:nucleus"/>
    <property type="evidence" value="ECO:0007669"/>
    <property type="project" value="TreeGrafter"/>
</dbReference>
<reference evidence="7" key="1">
    <citation type="journal article" date="2011" name="Proc. Natl. Acad. Sci. U.S.A.">
        <title>Obligate biotrophy features unraveled by the genomic analysis of rust fungi.</title>
        <authorList>
            <person name="Duplessis S."/>
            <person name="Cuomo C.A."/>
            <person name="Lin Y.-C."/>
            <person name="Aerts A."/>
            <person name="Tisserant E."/>
            <person name="Veneault-Fourrey C."/>
            <person name="Joly D.L."/>
            <person name="Hacquard S."/>
            <person name="Amselem J."/>
            <person name="Cantarel B.L."/>
            <person name="Chiu R."/>
            <person name="Coutinho P.M."/>
            <person name="Feau N."/>
            <person name="Field M."/>
            <person name="Frey P."/>
            <person name="Gelhaye E."/>
            <person name="Goldberg J."/>
            <person name="Grabherr M.G."/>
            <person name="Kodira C.D."/>
            <person name="Kohler A."/>
            <person name="Kuees U."/>
            <person name="Lindquist E.A."/>
            <person name="Lucas S.M."/>
            <person name="Mago R."/>
            <person name="Mauceli E."/>
            <person name="Morin E."/>
            <person name="Murat C."/>
            <person name="Pangilinan J.L."/>
            <person name="Park R."/>
            <person name="Pearson M."/>
            <person name="Quesneville H."/>
            <person name="Rouhier N."/>
            <person name="Sakthikumar S."/>
            <person name="Salamov A.A."/>
            <person name="Schmutz J."/>
            <person name="Selles B."/>
            <person name="Shapiro H."/>
            <person name="Tanguay P."/>
            <person name="Tuskan G.A."/>
            <person name="Henrissat B."/>
            <person name="Van de Peer Y."/>
            <person name="Rouze P."/>
            <person name="Ellis J.G."/>
            <person name="Dodds P.N."/>
            <person name="Schein J.E."/>
            <person name="Zhong S."/>
            <person name="Hamelin R.C."/>
            <person name="Grigoriev I.V."/>
            <person name="Szabo L.J."/>
            <person name="Martin F."/>
        </authorList>
    </citation>
    <scope>NUCLEOTIDE SEQUENCE [LARGE SCALE GENOMIC DNA]</scope>
    <source>
        <strain evidence="7">98AG31 / pathotype 3-4-7</strain>
    </source>
</reference>
<dbReference type="CDD" id="cd23023">
    <property type="entry name" value="zf-HIT_BCD1"/>
    <property type="match status" value="1"/>
</dbReference>
<dbReference type="SUPFAM" id="SSF144232">
    <property type="entry name" value="HIT/MYND zinc finger-like"/>
    <property type="match status" value="1"/>
</dbReference>
<keyword evidence="1" id="KW-0479">Metal-binding</keyword>
<organism evidence="7">
    <name type="scientific">Melampsora larici-populina (strain 98AG31 / pathotype 3-4-7)</name>
    <name type="common">Poplar leaf rust fungus</name>
    <dbReference type="NCBI Taxonomy" id="747676"/>
    <lineage>
        <taxon>Eukaryota</taxon>
        <taxon>Fungi</taxon>
        <taxon>Dikarya</taxon>
        <taxon>Basidiomycota</taxon>
        <taxon>Pucciniomycotina</taxon>
        <taxon>Pucciniomycetes</taxon>
        <taxon>Pucciniales</taxon>
        <taxon>Melampsoraceae</taxon>
        <taxon>Melampsora</taxon>
    </lineage>
</organism>
<dbReference type="STRING" id="747676.F4RY16"/>
<feature type="domain" description="HIT-type" evidence="5">
    <location>
        <begin position="4"/>
        <end position="38"/>
    </location>
</feature>
<dbReference type="GO" id="GO:0000492">
    <property type="term" value="P:box C/D snoRNP assembly"/>
    <property type="evidence" value="ECO:0007669"/>
    <property type="project" value="TreeGrafter"/>
</dbReference>
<dbReference type="Proteomes" id="UP000001072">
    <property type="component" value="Unassembled WGS sequence"/>
</dbReference>
<keyword evidence="2 4" id="KW-0863">Zinc-finger</keyword>
<evidence type="ECO:0000313" key="7">
    <source>
        <dbReference type="Proteomes" id="UP000001072"/>
    </source>
</evidence>
<dbReference type="PANTHER" id="PTHR13483:SF3">
    <property type="entry name" value="BOX C_D SNORNA PROTEIN 1"/>
    <property type="match status" value="1"/>
</dbReference>
<dbReference type="HOGENOM" id="CLU_2764772_0_0_1"/>
<evidence type="ECO:0000256" key="4">
    <source>
        <dbReference type="PROSITE-ProRule" id="PRU00453"/>
    </source>
</evidence>
<evidence type="ECO:0000256" key="1">
    <source>
        <dbReference type="ARBA" id="ARBA00022723"/>
    </source>
</evidence>
<dbReference type="GO" id="GO:0008270">
    <property type="term" value="F:zinc ion binding"/>
    <property type="evidence" value="ECO:0007669"/>
    <property type="project" value="UniProtKB-UniRule"/>
</dbReference>
<dbReference type="GO" id="GO:0000463">
    <property type="term" value="P:maturation of LSU-rRNA from tricistronic rRNA transcript (SSU-rRNA, 5.8S rRNA, LSU-rRNA)"/>
    <property type="evidence" value="ECO:0007669"/>
    <property type="project" value="TreeGrafter"/>
</dbReference>
<proteinExistence type="predicted"/>
<protein>
    <recommendedName>
        <fullName evidence="5">HIT-type domain-containing protein</fullName>
    </recommendedName>
</protein>
<feature type="non-terminal residue" evidence="6">
    <location>
        <position position="70"/>
    </location>
</feature>
<dbReference type="InterPro" id="IPR007529">
    <property type="entry name" value="Znf_HIT"/>
</dbReference>
<feature type="non-terminal residue" evidence="6">
    <location>
        <position position="1"/>
    </location>
</feature>
<dbReference type="OrthoDB" id="272357at2759"/>
<keyword evidence="3" id="KW-0862">Zinc</keyword>
<dbReference type="GO" id="GO:0048254">
    <property type="term" value="P:snoRNA localization"/>
    <property type="evidence" value="ECO:0007669"/>
    <property type="project" value="TreeGrafter"/>
</dbReference>
<dbReference type="Gene3D" id="3.30.60.190">
    <property type="match status" value="1"/>
</dbReference>
<dbReference type="EMBL" id="GL883129">
    <property type="protein sequence ID" value="EGG02605.1"/>
    <property type="molecule type" value="Genomic_DNA"/>
</dbReference>
<dbReference type="InterPro" id="IPR051639">
    <property type="entry name" value="BCD1"/>
</dbReference>
<accession>F4RY16</accession>
<evidence type="ECO:0000259" key="5">
    <source>
        <dbReference type="PROSITE" id="PS51083"/>
    </source>
</evidence>
<dbReference type="eggNOG" id="KOG2858">
    <property type="taxonomic scope" value="Eukaryota"/>
</dbReference>